<dbReference type="GeneID" id="28859552"/>
<dbReference type="VEuPathDB" id="FungiDB:CH63R_00470"/>
<comment type="caution">
    <text evidence="2">The sequence shown here is derived from an EMBL/GenBank/DDBJ whole genome shotgun (WGS) entry which is preliminary data.</text>
</comment>
<evidence type="ECO:0000313" key="2">
    <source>
        <dbReference type="EMBL" id="OBR15290.1"/>
    </source>
</evidence>
<evidence type="ECO:0000256" key="1">
    <source>
        <dbReference type="SAM" id="MobiDB-lite"/>
    </source>
</evidence>
<feature type="region of interest" description="Disordered" evidence="1">
    <location>
        <begin position="1"/>
        <end position="25"/>
    </location>
</feature>
<keyword evidence="3" id="KW-1185">Reference proteome</keyword>
<dbReference type="KEGG" id="chig:CH63R_00470"/>
<gene>
    <name evidence="2" type="ORF">CH63R_00470</name>
</gene>
<sequence>MRSPLRTFTRRRAHESDQAQQVPVDSSVTVRLASLPQASSRLQPPATSLHRTKADMETGVEVEVEVEVDVYLRVRGTYLHGFIDSSGQGIRPARQGNVFTRMVLLPGSNDRLLFAAAPTRRAVRRLEREDWNAALLRLLCLFVSPKLHAHHAPSLRKVVLKNRRPHANVAAASRSPSKSLSPVTFLSEHLWRFAAQQHQPEVPYVLRGGRKSLGISARNVQNRRSRRDRRFGPAAPLLNPRRKGVFSGSLVLQTLVLVTTDETGIVLDGILRPSIDTAGNPEPRIPRAGLSTFPPSGCELRLDAAQRNATRPFLLGDGRFTAARTDKTQTRRQAVDLSG</sequence>
<dbReference type="EMBL" id="LTAN01000001">
    <property type="protein sequence ID" value="OBR15290.1"/>
    <property type="molecule type" value="Genomic_DNA"/>
</dbReference>
<dbReference type="RefSeq" id="XP_018163807.1">
    <property type="nucleotide sequence ID" value="XM_018295445.1"/>
</dbReference>
<reference evidence="3" key="1">
    <citation type="journal article" date="2017" name="BMC Genomics">
        <title>Gapless genome assembly of Colletotrichum higginsianum reveals chromosome structure and association of transposable elements with secondary metabolite gene clusters.</title>
        <authorList>
            <person name="Dallery J.-F."/>
            <person name="Lapalu N."/>
            <person name="Zampounis A."/>
            <person name="Pigne S."/>
            <person name="Luyten I."/>
            <person name="Amselem J."/>
            <person name="Wittenberg A.H.J."/>
            <person name="Zhou S."/>
            <person name="de Queiroz M.V."/>
            <person name="Robin G.P."/>
            <person name="Auger A."/>
            <person name="Hainaut M."/>
            <person name="Henrissat B."/>
            <person name="Kim K.-T."/>
            <person name="Lee Y.-H."/>
            <person name="Lespinet O."/>
            <person name="Schwartz D.C."/>
            <person name="Thon M.R."/>
            <person name="O'Connell R.J."/>
        </authorList>
    </citation>
    <scope>NUCLEOTIDE SEQUENCE [LARGE SCALE GENOMIC DNA]</scope>
    <source>
        <strain evidence="3">IMI 349063</strain>
    </source>
</reference>
<dbReference type="AlphaFoldDB" id="A0A1B7YTB9"/>
<proteinExistence type="predicted"/>
<dbReference type="Proteomes" id="UP000092177">
    <property type="component" value="Chromosome 1"/>
</dbReference>
<accession>A0A1B7YTB9</accession>
<protein>
    <submittedName>
        <fullName evidence="2">Uncharacterized protein</fullName>
    </submittedName>
</protein>
<evidence type="ECO:0000313" key="3">
    <source>
        <dbReference type="Proteomes" id="UP000092177"/>
    </source>
</evidence>
<name>A0A1B7YTB9_COLHI</name>
<organism evidence="2 3">
    <name type="scientific">Colletotrichum higginsianum (strain IMI 349063)</name>
    <name type="common">Crucifer anthracnose fungus</name>
    <dbReference type="NCBI Taxonomy" id="759273"/>
    <lineage>
        <taxon>Eukaryota</taxon>
        <taxon>Fungi</taxon>
        <taxon>Dikarya</taxon>
        <taxon>Ascomycota</taxon>
        <taxon>Pezizomycotina</taxon>
        <taxon>Sordariomycetes</taxon>
        <taxon>Hypocreomycetidae</taxon>
        <taxon>Glomerellales</taxon>
        <taxon>Glomerellaceae</taxon>
        <taxon>Colletotrichum</taxon>
        <taxon>Colletotrichum destructivum species complex</taxon>
    </lineage>
</organism>